<sequence length="120" mass="13730">MIEIFLSSDGKNTLHLQSESTQDLNKDLPYAKQLFKKMLEEYGTKKDQWAPVMGNGKANQLTEEDSNQNPLCSIHQERMVLKTGRFGQFMACPIKVDGEWCRGRPTKAVLKLEESIRKVI</sequence>
<dbReference type="AlphaFoldDB" id="A0A1G1W9D7"/>
<evidence type="ECO:0000313" key="1">
    <source>
        <dbReference type="EMBL" id="OGY24275.1"/>
    </source>
</evidence>
<dbReference type="EMBL" id="MHCP01000014">
    <property type="protein sequence ID" value="OGY24275.1"/>
    <property type="molecule type" value="Genomic_DNA"/>
</dbReference>
<protein>
    <submittedName>
        <fullName evidence="1">Uncharacterized protein</fullName>
    </submittedName>
</protein>
<evidence type="ECO:0000313" key="2">
    <source>
        <dbReference type="Proteomes" id="UP000176631"/>
    </source>
</evidence>
<name>A0A1G1W9D7_9BACT</name>
<organism evidence="1 2">
    <name type="scientific">Candidatus Woykebacteria bacterium RBG_13_40_15</name>
    <dbReference type="NCBI Taxonomy" id="1802593"/>
    <lineage>
        <taxon>Bacteria</taxon>
        <taxon>Candidatus Woykeibacteriota</taxon>
    </lineage>
</organism>
<comment type="caution">
    <text evidence="1">The sequence shown here is derived from an EMBL/GenBank/DDBJ whole genome shotgun (WGS) entry which is preliminary data.</text>
</comment>
<gene>
    <name evidence="1" type="ORF">A2172_00190</name>
</gene>
<proteinExistence type="predicted"/>
<dbReference type="Proteomes" id="UP000176631">
    <property type="component" value="Unassembled WGS sequence"/>
</dbReference>
<accession>A0A1G1W9D7</accession>
<reference evidence="1 2" key="1">
    <citation type="journal article" date="2016" name="Nat. Commun.">
        <title>Thousands of microbial genomes shed light on interconnected biogeochemical processes in an aquifer system.</title>
        <authorList>
            <person name="Anantharaman K."/>
            <person name="Brown C.T."/>
            <person name="Hug L.A."/>
            <person name="Sharon I."/>
            <person name="Castelle C.J."/>
            <person name="Probst A.J."/>
            <person name="Thomas B.C."/>
            <person name="Singh A."/>
            <person name="Wilkins M.J."/>
            <person name="Karaoz U."/>
            <person name="Brodie E.L."/>
            <person name="Williams K.H."/>
            <person name="Hubbard S.S."/>
            <person name="Banfield J.F."/>
        </authorList>
    </citation>
    <scope>NUCLEOTIDE SEQUENCE [LARGE SCALE GENOMIC DNA]</scope>
</reference>